<reference evidence="2 3" key="1">
    <citation type="submission" date="2017-12" db="EMBL/GenBank/DDBJ databases">
        <title>High-resolution comparative analysis of great ape genomes.</title>
        <authorList>
            <person name="Pollen A."/>
            <person name="Hastie A."/>
            <person name="Hormozdiari F."/>
            <person name="Dougherty M."/>
            <person name="Liu R."/>
            <person name="Chaisson M."/>
            <person name="Hoppe E."/>
            <person name="Hill C."/>
            <person name="Pang A."/>
            <person name="Hillier L."/>
            <person name="Baker C."/>
            <person name="Armstrong J."/>
            <person name="Shendure J."/>
            <person name="Paten B."/>
            <person name="Wilson R."/>
            <person name="Chao H."/>
            <person name="Schneider V."/>
            <person name="Ventura M."/>
            <person name="Kronenberg Z."/>
            <person name="Murali S."/>
            <person name="Gordon D."/>
            <person name="Cantsilieris S."/>
            <person name="Munson K."/>
            <person name="Nelson B."/>
            <person name="Raja A."/>
            <person name="Underwood J."/>
            <person name="Diekhans M."/>
            <person name="Fiddes I."/>
            <person name="Haussler D."/>
            <person name="Eichler E."/>
        </authorList>
    </citation>
    <scope>NUCLEOTIDE SEQUENCE [LARGE SCALE GENOMIC DNA]</scope>
    <source>
        <strain evidence="2">Yerkes chimp pedigree #C0471</strain>
    </source>
</reference>
<accession>A0A2J8IMN0</accession>
<sequence length="103" mass="10945">MAVRERAAAAMAALERRVPSLDDFAGQSWSSWVERADLPAADETEVQGQPLPKGPLRRGGTCIADQGDFEDAQGPKTAVSLLCDHPISAGPEKLGVTLTMLWG</sequence>
<evidence type="ECO:0000256" key="1">
    <source>
        <dbReference type="SAM" id="MobiDB-lite"/>
    </source>
</evidence>
<evidence type="ECO:0000313" key="3">
    <source>
        <dbReference type="Proteomes" id="UP000236370"/>
    </source>
</evidence>
<dbReference type="AlphaFoldDB" id="A0A2J8IMN0"/>
<name>A0A2J8IMN0_PANTR</name>
<gene>
    <name evidence="2" type="ORF">CK820_G0054927</name>
</gene>
<comment type="caution">
    <text evidence="2">The sequence shown here is derived from an EMBL/GenBank/DDBJ whole genome shotgun (WGS) entry which is preliminary data.</text>
</comment>
<feature type="region of interest" description="Disordered" evidence="1">
    <location>
        <begin position="39"/>
        <end position="60"/>
    </location>
</feature>
<dbReference type="Proteomes" id="UP000236370">
    <property type="component" value="Unassembled WGS sequence"/>
</dbReference>
<protein>
    <submittedName>
        <fullName evidence="2">ATXN7L2 isoform 5</fullName>
    </submittedName>
</protein>
<proteinExistence type="predicted"/>
<evidence type="ECO:0000313" key="2">
    <source>
        <dbReference type="EMBL" id="PNI11780.1"/>
    </source>
</evidence>
<dbReference type="EMBL" id="NBAG03000701">
    <property type="protein sequence ID" value="PNI11780.1"/>
    <property type="molecule type" value="Genomic_DNA"/>
</dbReference>
<organism evidence="2 3">
    <name type="scientific">Pan troglodytes</name>
    <name type="common">Chimpanzee</name>
    <dbReference type="NCBI Taxonomy" id="9598"/>
    <lineage>
        <taxon>Eukaryota</taxon>
        <taxon>Metazoa</taxon>
        <taxon>Chordata</taxon>
        <taxon>Craniata</taxon>
        <taxon>Vertebrata</taxon>
        <taxon>Euteleostomi</taxon>
        <taxon>Mammalia</taxon>
        <taxon>Eutheria</taxon>
        <taxon>Euarchontoglires</taxon>
        <taxon>Primates</taxon>
        <taxon>Haplorrhini</taxon>
        <taxon>Catarrhini</taxon>
        <taxon>Hominidae</taxon>
        <taxon>Pan</taxon>
    </lineage>
</organism>